<dbReference type="OrthoDB" id="2351239at2"/>
<organism evidence="1 2">
    <name type="scientific">Metabacillus litoralis</name>
    <dbReference type="NCBI Taxonomy" id="152268"/>
    <lineage>
        <taxon>Bacteria</taxon>
        <taxon>Bacillati</taxon>
        <taxon>Bacillota</taxon>
        <taxon>Bacilli</taxon>
        <taxon>Bacillales</taxon>
        <taxon>Bacillaceae</taxon>
        <taxon>Metabacillus</taxon>
    </lineage>
</organism>
<protein>
    <submittedName>
        <fullName evidence="1">Sporulation protein</fullName>
    </submittedName>
</protein>
<comment type="caution">
    <text evidence="1">The sequence shown here is derived from an EMBL/GenBank/DDBJ whole genome shotgun (WGS) entry which is preliminary data.</text>
</comment>
<sequence length="256" mass="28707">MSFFNKILASVGIGSSKVDTKLAQSSIKVGEDVEGVVEVTGGSVEQAIEEIYLTINTNYQQEDDDRVVHKQAVISSIKLNEPFIIMPGETKTIPFQFKLPLDTPISAGSSKVWIQTGIDIKGSVDPTDRDIVTVLPNNLMDETLAVFNRLGFAMKKVKNEAASYKIRKRLPFIQEFELVPTGGTFYKKFDEVEVIFFPISETKMDILMEVDRRARGISGLFSEALDLDESIIRFSIQKEDLPRLQETIEKILVNHS</sequence>
<name>A0A5C6W5U0_9BACI</name>
<dbReference type="Pfam" id="PF07070">
    <property type="entry name" value="Spo0M"/>
    <property type="match status" value="1"/>
</dbReference>
<dbReference type="Proteomes" id="UP000321363">
    <property type="component" value="Unassembled WGS sequence"/>
</dbReference>
<evidence type="ECO:0000313" key="2">
    <source>
        <dbReference type="Proteomes" id="UP000321363"/>
    </source>
</evidence>
<keyword evidence="2" id="KW-1185">Reference proteome</keyword>
<dbReference type="AlphaFoldDB" id="A0A5C6W5U0"/>
<dbReference type="PANTHER" id="PTHR40053">
    <property type="entry name" value="SPORULATION-CONTROL PROTEIN SPO0M"/>
    <property type="match status" value="1"/>
</dbReference>
<dbReference type="InterPro" id="IPR009776">
    <property type="entry name" value="Spore_0_M"/>
</dbReference>
<accession>A0A5C6W5U0</accession>
<evidence type="ECO:0000313" key="1">
    <source>
        <dbReference type="EMBL" id="TXC93171.1"/>
    </source>
</evidence>
<reference evidence="1 2" key="1">
    <citation type="journal article" date="2005" name="Int. J. Syst. Evol. Microbiol.">
        <title>Bacillus litoralis sp. nov., isolated from a tidal flat of the Yellow Sea in Korea.</title>
        <authorList>
            <person name="Yoon J.H."/>
            <person name="Oh T.K."/>
        </authorList>
    </citation>
    <scope>NUCLEOTIDE SEQUENCE [LARGE SCALE GENOMIC DNA]</scope>
    <source>
        <strain evidence="1 2">SW-211</strain>
    </source>
</reference>
<dbReference type="PANTHER" id="PTHR40053:SF1">
    <property type="entry name" value="SPORULATION-CONTROL PROTEIN SPO0M"/>
    <property type="match status" value="1"/>
</dbReference>
<proteinExistence type="predicted"/>
<dbReference type="EMBL" id="VOQF01000001">
    <property type="protein sequence ID" value="TXC93171.1"/>
    <property type="molecule type" value="Genomic_DNA"/>
</dbReference>
<dbReference type="RefSeq" id="WP_146946030.1">
    <property type="nucleotide sequence ID" value="NZ_VOQF01000001.1"/>
</dbReference>
<gene>
    <name evidence="1" type="ORF">FS935_02970</name>
</gene>